<gene>
    <name evidence="1" type="ORF">LZC94_26900</name>
</gene>
<dbReference type="Pfam" id="PF06245">
    <property type="entry name" value="DUF1015"/>
    <property type="match status" value="1"/>
</dbReference>
<dbReference type="PANTHER" id="PTHR36454:SF1">
    <property type="entry name" value="DUF1015 DOMAIN-CONTAINING PROTEIN"/>
    <property type="match status" value="1"/>
</dbReference>
<organism evidence="1 2">
    <name type="scientific">Pendulispora albinea</name>
    <dbReference type="NCBI Taxonomy" id="2741071"/>
    <lineage>
        <taxon>Bacteria</taxon>
        <taxon>Pseudomonadati</taxon>
        <taxon>Myxococcota</taxon>
        <taxon>Myxococcia</taxon>
        <taxon>Myxococcales</taxon>
        <taxon>Sorangiineae</taxon>
        <taxon>Pendulisporaceae</taxon>
        <taxon>Pendulispora</taxon>
    </lineage>
</organism>
<dbReference type="PIRSF" id="PIRSF033563">
    <property type="entry name" value="UCP033563"/>
    <property type="match status" value="1"/>
</dbReference>
<dbReference type="Proteomes" id="UP001370348">
    <property type="component" value="Chromosome"/>
</dbReference>
<evidence type="ECO:0000313" key="1">
    <source>
        <dbReference type="EMBL" id="WXB11482.1"/>
    </source>
</evidence>
<protein>
    <submittedName>
        <fullName evidence="1">DUF1015 domain-containing protein</fullName>
    </submittedName>
</protein>
<name>A0ABZ2LKK2_9BACT</name>
<dbReference type="PANTHER" id="PTHR36454">
    <property type="entry name" value="LMO2823 PROTEIN"/>
    <property type="match status" value="1"/>
</dbReference>
<accession>A0ABZ2LKK2</accession>
<evidence type="ECO:0000313" key="2">
    <source>
        <dbReference type="Proteomes" id="UP001370348"/>
    </source>
</evidence>
<reference evidence="1 2" key="1">
    <citation type="submission" date="2021-12" db="EMBL/GenBank/DDBJ databases">
        <title>Discovery of the Pendulisporaceae a myxobacterial family with distinct sporulation behavior and unique specialized metabolism.</title>
        <authorList>
            <person name="Garcia R."/>
            <person name="Popoff A."/>
            <person name="Bader C.D."/>
            <person name="Loehr J."/>
            <person name="Walesch S."/>
            <person name="Walt C."/>
            <person name="Boldt J."/>
            <person name="Bunk B."/>
            <person name="Haeckl F.J.F.P.J."/>
            <person name="Gunesch A.P."/>
            <person name="Birkelbach J."/>
            <person name="Nuebel U."/>
            <person name="Pietschmann T."/>
            <person name="Bach T."/>
            <person name="Mueller R."/>
        </authorList>
    </citation>
    <scope>NUCLEOTIDE SEQUENCE [LARGE SCALE GENOMIC DNA]</scope>
    <source>
        <strain evidence="1 2">MSr11954</strain>
    </source>
</reference>
<dbReference type="RefSeq" id="WP_394821102.1">
    <property type="nucleotide sequence ID" value="NZ_CP089984.1"/>
</dbReference>
<dbReference type="EMBL" id="CP089984">
    <property type="protein sequence ID" value="WXB11482.1"/>
    <property type="molecule type" value="Genomic_DNA"/>
</dbReference>
<dbReference type="InterPro" id="IPR008323">
    <property type="entry name" value="UCP033563"/>
</dbReference>
<proteinExistence type="predicted"/>
<keyword evidence="2" id="KW-1185">Reference proteome</keyword>
<sequence length="443" mass="48608">MADIAPLTPLRYDPSRLASGIAGVVAPPYDVISPEQREVLARRDPHNVVNLILPKGPGGTDGEEKYDHAAALLRRWREDKVLVRDEVPGFYRYDQTFVAPGSDKKQHRRGFLGLVKLVPFSERIVLPHERTLSGPKEDRLKLFRATRTNLSPGFMLYRDPRGELDGPLTGGKELFRFDTPDGVEHALTKVEDREALFTIVRKIAQSTLLIADGHHRYETALRYAQESGASGASENGWFMVFLANGDDPNLVVFPTHRHVHSLTSFDFSALLRNAGTTFDVAPLPSGTEARVITARLAEAGQRTPSVAVASAAGDAAILSLRADADLANHPTLGKLPEVLRRTDVALLHMGILEHVLGITREAQAAKTNLYYPQDASAALAELRGGKGQALFLMNATPVEAVRRVAEAGEVMPQKSTFFYPKVFTGLAIHTLEPDRTVHSIREA</sequence>